<protein>
    <submittedName>
        <fullName evidence="9">Type IV pilus assembly protein PilY1</fullName>
    </submittedName>
</protein>
<keyword evidence="5" id="KW-0106">Calcium</keyword>
<name>A0A562RRS5_9BACT</name>
<evidence type="ECO:0000256" key="4">
    <source>
        <dbReference type="ARBA" id="ARBA00022723"/>
    </source>
</evidence>
<keyword evidence="6" id="KW-0281">Fimbrium</keyword>
<evidence type="ECO:0000256" key="6">
    <source>
        <dbReference type="ARBA" id="ARBA00023263"/>
    </source>
</evidence>
<dbReference type="AlphaFoldDB" id="A0A562RRS5"/>
<evidence type="ECO:0000259" key="8">
    <source>
        <dbReference type="Pfam" id="PF05567"/>
    </source>
</evidence>
<reference evidence="9 10" key="1">
    <citation type="submission" date="2019-07" db="EMBL/GenBank/DDBJ databases">
        <title>Genome sequencing of 100 strains of the haloalkaliphilic chemolithoautotrophic sulfur-oxidizing bacterium Thioalkalivibrio.</title>
        <authorList>
            <person name="Muyzer G."/>
        </authorList>
    </citation>
    <scope>NUCLEOTIDE SEQUENCE [LARGE SCALE GENOMIC DNA]</scope>
    <source>
        <strain evidence="9 10">ASO4-4</strain>
    </source>
</reference>
<dbReference type="RefSeq" id="WP_144684713.1">
    <property type="nucleotide sequence ID" value="NZ_VLLC01000012.1"/>
</dbReference>
<dbReference type="Pfam" id="PF05567">
    <property type="entry name" value="T4P_PilY1"/>
    <property type="match status" value="1"/>
</dbReference>
<keyword evidence="4" id="KW-0479">Metal-binding</keyword>
<dbReference type="OrthoDB" id="7156875at2"/>
<evidence type="ECO:0000256" key="7">
    <source>
        <dbReference type="SAM" id="MobiDB-lite"/>
    </source>
</evidence>
<dbReference type="Proteomes" id="UP000318307">
    <property type="component" value="Unassembled WGS sequence"/>
</dbReference>
<dbReference type="InterPro" id="IPR008707">
    <property type="entry name" value="B-propeller_PilY1"/>
</dbReference>
<comment type="subcellular location">
    <subcellularLocation>
        <location evidence="1">Fimbrium</location>
    </subcellularLocation>
</comment>
<evidence type="ECO:0000256" key="1">
    <source>
        <dbReference type="ARBA" id="ARBA00004561"/>
    </source>
</evidence>
<gene>
    <name evidence="9" type="ORF">LZ24_01828</name>
</gene>
<evidence type="ECO:0000256" key="2">
    <source>
        <dbReference type="ARBA" id="ARBA00008387"/>
    </source>
</evidence>
<keyword evidence="10" id="KW-1185">Reference proteome</keyword>
<evidence type="ECO:0000256" key="3">
    <source>
        <dbReference type="ARBA" id="ARBA00022558"/>
    </source>
</evidence>
<feature type="region of interest" description="Disordered" evidence="7">
    <location>
        <begin position="1238"/>
        <end position="1257"/>
    </location>
</feature>
<dbReference type="InterPro" id="IPR011047">
    <property type="entry name" value="Quinoprotein_ADH-like_sf"/>
</dbReference>
<evidence type="ECO:0000313" key="9">
    <source>
        <dbReference type="EMBL" id="TWI71811.1"/>
    </source>
</evidence>
<keyword evidence="3" id="KW-1029">Fimbrium biogenesis</keyword>
<comment type="similarity">
    <text evidence="2">Belongs to the PilY1 family.</text>
</comment>
<dbReference type="GO" id="GO:0046872">
    <property type="term" value="F:metal ion binding"/>
    <property type="evidence" value="ECO:0007669"/>
    <property type="project" value="UniProtKB-KW"/>
</dbReference>
<accession>A0A562RRS5</accession>
<sequence>MKILKEKTHVFYIRLLLVLIMFCVGILCVQKSEAEVAQVPLFLSASVDPNILFIIDDSGSMHFEIMPDDYIKAALVGLGYSAGAHWYITNRSYSPYYVYPRDAGVYGADDYTNAVPTFGDNRYNSFARSPVNNTVYYNPSITYKPWYGVDSQKKTFSNSPPSAAWNNPYHKTRGEKSLTQYITQRAIWVTCDSSTSCKAVCADTRSGWFYIVEGGRWVLRNLDDVCIDYESEQTFWPAVYFWPKDETELEMGVTWDAWNFDHYQKVEIRNTQQIYTGHGRENRTDCADSANAKCTYAEEIQNFANWYSYYRSRILASRAAIGAGFAGQSERMRVGYGAINYGYENRYDGSGRLVEHAHLRPPSASQATVDGFSIGTIIRGVRPFSGSDRVKFFEHLYGDDIPAKGTPLRRSLMDAGTYYSQTSNMGPWGGTPGTDDGKDQISCRTSYTILMTDGYWNGWTPNKGHVDKDMGPPFSDEVENTLADVAMYYWKNDLHKTLDNNVPPSEGREIDNPATWQHMVTFGVGLGVTGDMDPDDVWEKARNNEAINWPDPAESDEAKIDDLLHAAVNSRGGFFSTTDPQVFSDELSGVLDDIVNRGMGTAASIATNSTRTIGNTYVYQARFDSNYWNGDIIAYRVKRDGSLEQENNQNKPAWSTSDTGKIPQHNLRNIFTWKPGTTGTGVKFLWENIGAAQQLALGNEDVLNWLRGDHSNEQRNGGDLRNRIDDYNKSWVLGDIVNSDPLVVGSLNFGYDKMTGYATFRNDNRNRKQVLYVGANDGMLHAFDAMTGEELFAYIPSFFFDNSDGDAALVKLAKPEYQHQYFVDGPPAVWDAYIDDEWKTILIGTLGAGGKGIFALDITDPDEFDESKVLWEFQHDDLGYVMGQPVIGKLDNGKWGVILGNGYHSKNNKAALFVVDLETGQLMSGQGQFDGKVDIPTSYNNGGANGLSPVTLLAGDDRILKYAYAGDLQGNVWKFNLSTQGNNWGIVHKSKTGNNPVPLFSAKDDSGNVQPITAPVEIRKSLNEEHIQVIFGTGKYFEVGDNSVAGSPPVQSFYSIIDKGDPLPQSETREGIKLLRQAISHEGIFETKSGTNSAHPVRVITKHEQESGDYYGCFLDLTSPDTEVGGRGERIVSAPLLRHGRAIFSTLIPSEDPCDPGGSSWFMELDALTCGRTDNPAFDINGDGKVNEKDKIKIGEELVTAAGINIGIGITSTPAIITGFDGLEFRFLGGSSGEMGKITGAGSDADGPHRRSWRQIQ</sequence>
<comment type="caution">
    <text evidence="9">The sequence shown here is derived from an EMBL/GenBank/DDBJ whole genome shotgun (WGS) entry which is preliminary data.</text>
</comment>
<dbReference type="Gene3D" id="2.130.10.10">
    <property type="entry name" value="YVTN repeat-like/Quinoprotein amine dehydrogenase"/>
    <property type="match status" value="1"/>
</dbReference>
<feature type="domain" description="PilY1 beta-propeller" evidence="8">
    <location>
        <begin position="733"/>
        <end position="1060"/>
    </location>
</feature>
<evidence type="ECO:0000256" key="5">
    <source>
        <dbReference type="ARBA" id="ARBA00022837"/>
    </source>
</evidence>
<organism evidence="9 10">
    <name type="scientific">Desulfobotulus alkaliphilus</name>
    <dbReference type="NCBI Taxonomy" id="622671"/>
    <lineage>
        <taxon>Bacteria</taxon>
        <taxon>Pseudomonadati</taxon>
        <taxon>Thermodesulfobacteriota</taxon>
        <taxon>Desulfobacteria</taxon>
        <taxon>Desulfobacterales</taxon>
        <taxon>Desulfobacteraceae</taxon>
        <taxon>Desulfobotulus</taxon>
    </lineage>
</organism>
<dbReference type="SUPFAM" id="SSF50998">
    <property type="entry name" value="Quinoprotein alcohol dehydrogenase-like"/>
    <property type="match status" value="1"/>
</dbReference>
<dbReference type="GO" id="GO:0009289">
    <property type="term" value="C:pilus"/>
    <property type="evidence" value="ECO:0007669"/>
    <property type="project" value="UniProtKB-SubCell"/>
</dbReference>
<proteinExistence type="inferred from homology"/>
<evidence type="ECO:0000313" key="10">
    <source>
        <dbReference type="Proteomes" id="UP000318307"/>
    </source>
</evidence>
<dbReference type="EMBL" id="VLLC01000012">
    <property type="protein sequence ID" value="TWI71811.1"/>
    <property type="molecule type" value="Genomic_DNA"/>
</dbReference>
<dbReference type="InterPro" id="IPR015943">
    <property type="entry name" value="WD40/YVTN_repeat-like_dom_sf"/>
</dbReference>